<protein>
    <submittedName>
        <fullName evidence="2">Uncharacterized protein</fullName>
    </submittedName>
</protein>
<evidence type="ECO:0000313" key="3">
    <source>
        <dbReference type="Proteomes" id="UP000034531"/>
    </source>
</evidence>
<comment type="caution">
    <text evidence="2">The sequence shown here is derived from an EMBL/GenBank/DDBJ whole genome shotgun (WGS) entry which is preliminary data.</text>
</comment>
<keyword evidence="1" id="KW-0472">Membrane</keyword>
<accession>A0A0G0TMG0</accession>
<keyword evidence="1" id="KW-1133">Transmembrane helix</keyword>
<reference evidence="2 3" key="1">
    <citation type="journal article" date="2015" name="Nature">
        <title>rRNA introns, odd ribosomes, and small enigmatic genomes across a large radiation of phyla.</title>
        <authorList>
            <person name="Brown C.T."/>
            <person name="Hug L.A."/>
            <person name="Thomas B.C."/>
            <person name="Sharon I."/>
            <person name="Castelle C.J."/>
            <person name="Singh A."/>
            <person name="Wilkins M.J."/>
            <person name="Williams K.H."/>
            <person name="Banfield J.F."/>
        </authorList>
    </citation>
    <scope>NUCLEOTIDE SEQUENCE [LARGE SCALE GENOMIC DNA]</scope>
</reference>
<dbReference type="AlphaFoldDB" id="A0A0G0TMG0"/>
<gene>
    <name evidence="2" type="ORF">UT84_C0043G0001</name>
</gene>
<proteinExistence type="predicted"/>
<feature type="transmembrane region" description="Helical" evidence="1">
    <location>
        <begin position="12"/>
        <end position="34"/>
    </location>
</feature>
<evidence type="ECO:0000256" key="1">
    <source>
        <dbReference type="SAM" id="Phobius"/>
    </source>
</evidence>
<name>A0A0G0TMG0_9BACT</name>
<evidence type="ECO:0000313" key="2">
    <source>
        <dbReference type="EMBL" id="KKR48225.1"/>
    </source>
</evidence>
<dbReference type="Proteomes" id="UP000034531">
    <property type="component" value="Unassembled WGS sequence"/>
</dbReference>
<organism evidence="2 3">
    <name type="scientific">Candidatus Curtissbacteria bacterium GW2011_GWA1_40_16</name>
    <dbReference type="NCBI Taxonomy" id="1618405"/>
    <lineage>
        <taxon>Bacteria</taxon>
        <taxon>Candidatus Curtissiibacteriota</taxon>
    </lineage>
</organism>
<dbReference type="EMBL" id="LBYI01000043">
    <property type="protein sequence ID" value="KKR48225.1"/>
    <property type="molecule type" value="Genomic_DNA"/>
</dbReference>
<keyword evidence="1" id="KW-0812">Transmembrane</keyword>
<sequence>AAQKFPKYLMWASVGSVIVLSLVVDVLTFVRVPYSFREAYREKVVGQIKPGDKIVTVLPSFAEVAYYRNRLGLNNDLVVLPEGLVQFSGKSLLDAYVENGVVTISDETAGRYFEMRPGQIVSVGQNF</sequence>
<feature type="non-terminal residue" evidence="2">
    <location>
        <position position="1"/>
    </location>
</feature>